<evidence type="ECO:0000259" key="3">
    <source>
        <dbReference type="PROSITE" id="PS50157"/>
    </source>
</evidence>
<dbReference type="SMART" id="SM00355">
    <property type="entry name" value="ZnF_C2H2"/>
    <property type="match status" value="4"/>
</dbReference>
<accession>O22091</accession>
<dbReference type="InterPro" id="IPR036236">
    <property type="entry name" value="Znf_C2H2_sf"/>
</dbReference>
<evidence type="ECO:0000256" key="2">
    <source>
        <dbReference type="SAM" id="MobiDB-lite"/>
    </source>
</evidence>
<feature type="domain" description="C2H2-type" evidence="3">
    <location>
        <begin position="391"/>
        <end position="413"/>
    </location>
</feature>
<organism evidence="4">
    <name type="scientific">Petunia hybrida</name>
    <name type="common">Petunia</name>
    <dbReference type="NCBI Taxonomy" id="4102"/>
    <lineage>
        <taxon>Eukaryota</taxon>
        <taxon>Viridiplantae</taxon>
        <taxon>Streptophyta</taxon>
        <taxon>Embryophyta</taxon>
        <taxon>Tracheophyta</taxon>
        <taxon>Spermatophyta</taxon>
        <taxon>Magnoliopsida</taxon>
        <taxon>eudicotyledons</taxon>
        <taxon>Gunneridae</taxon>
        <taxon>Pentapetalae</taxon>
        <taxon>asterids</taxon>
        <taxon>lamiids</taxon>
        <taxon>Solanales</taxon>
        <taxon>Solanaceae</taxon>
        <taxon>Petunioideae</taxon>
        <taxon>Petunia</taxon>
    </lineage>
</organism>
<dbReference type="Pfam" id="PF13912">
    <property type="entry name" value="zf-C2H2_6"/>
    <property type="match status" value="4"/>
</dbReference>
<keyword evidence="1" id="KW-0862">Zinc</keyword>
<evidence type="ECO:0000313" key="4">
    <source>
        <dbReference type="EMBL" id="BAA21928.1"/>
    </source>
</evidence>
<feature type="region of interest" description="Disordered" evidence="2">
    <location>
        <begin position="340"/>
        <end position="373"/>
    </location>
</feature>
<reference evidence="4" key="1">
    <citation type="journal article" date="1998" name="Nucleic Acids Res.">
        <title>Cys2/His2 zinc-finger protein family of petunia: evolution and general mechanism of target-sequence recognition.</title>
        <authorList>
            <person name="Kubo K."/>
            <person name="Sakamoto A."/>
            <person name="Kobayashi A."/>
            <person name="Rybka Z."/>
            <person name="Kanno Y."/>
            <person name="Nakagawa H."/>
            <person name="Nishino T."/>
            <person name="Takatsuji H."/>
        </authorList>
    </citation>
    <scope>NUCLEOTIDE SEQUENCE</scope>
    <source>
        <strain evidence="4">Mitchell diploid</strain>
        <tissue evidence="4">Pistil</tissue>
    </source>
</reference>
<dbReference type="PROSITE" id="PS00028">
    <property type="entry name" value="ZINC_FINGER_C2H2_1"/>
    <property type="match status" value="4"/>
</dbReference>
<feature type="domain" description="C2H2-type" evidence="3">
    <location>
        <begin position="91"/>
        <end position="116"/>
    </location>
</feature>
<proteinExistence type="evidence at transcript level"/>
<dbReference type="PANTHER" id="PTHR46869">
    <property type="entry name" value="C2H2-LIKE ZINC FINGER PROTEIN"/>
    <property type="match status" value="1"/>
</dbReference>
<protein>
    <submittedName>
        <fullName evidence="4">ZPT4-4</fullName>
    </submittedName>
</protein>
<dbReference type="GO" id="GO:0008270">
    <property type="term" value="F:zinc ion binding"/>
    <property type="evidence" value="ECO:0007669"/>
    <property type="project" value="UniProtKB-KW"/>
</dbReference>
<dbReference type="PROSITE" id="PS50157">
    <property type="entry name" value="ZINC_FINGER_C2H2_2"/>
    <property type="match status" value="4"/>
</dbReference>
<dbReference type="SUPFAM" id="SSF57667">
    <property type="entry name" value="beta-beta-alpha zinc fingers"/>
    <property type="match status" value="2"/>
</dbReference>
<dbReference type="PANTHER" id="PTHR46869:SF6">
    <property type="entry name" value="C2H2-TYPE DOMAIN-CONTAINING PROTEIN"/>
    <property type="match status" value="1"/>
</dbReference>
<feature type="domain" description="C2H2-type" evidence="3">
    <location>
        <begin position="9"/>
        <end position="31"/>
    </location>
</feature>
<keyword evidence="1" id="KW-0863">Zinc-finger</keyword>
<name>O22091_PETHY</name>
<feature type="region of interest" description="Disordered" evidence="2">
    <location>
        <begin position="243"/>
        <end position="269"/>
    </location>
</feature>
<dbReference type="AlphaFoldDB" id="O22091"/>
<dbReference type="InterPro" id="IPR013087">
    <property type="entry name" value="Znf_C2H2_type"/>
</dbReference>
<feature type="compositionally biased region" description="Low complexity" evidence="2">
    <location>
        <begin position="357"/>
        <end position="373"/>
    </location>
</feature>
<feature type="domain" description="C2H2-type" evidence="3">
    <location>
        <begin position="324"/>
        <end position="351"/>
    </location>
</feature>
<dbReference type="Gene3D" id="3.30.160.60">
    <property type="entry name" value="Classic Zinc Finger"/>
    <property type="match status" value="2"/>
</dbReference>
<dbReference type="PIR" id="T52382">
    <property type="entry name" value="T52382"/>
</dbReference>
<sequence>MKQDQELRHLCKFCNKSFPCGRSLGGHMRTHLINISAFDDHKNEKYTKKKLPSIEATSSKFADYGLKENHKKTAKFVESSEEDTLLQNQNKVCKECGKRFQSWKALFGHMKCHSDKIVSSMNSTVDEESWNNDANYAIDHKQVILDSQSDNETAAPNRKKRSTRKLKRYMTSTTTSSNVTVVNVSPCVSEIEQEQEEVAMSLIILSRDVGNWIGLNPFTEFSGSSQPHQTEDGVLVKLKKVQNEKPEQGETSKSNVKACGVPRNGHKMENSFVPAKENKVEESSKKRNFELTEGDFSVTSNTKKLKDHASDSELNQDSEKKIKFQCTTCNKSFHSYQALGGHSTSHRKTKDLQNQATDSKIIKNSSKNNSTIDEFGEKDESFSVSKKLKGYECPLCFKIFQSGQALGGHKRSHLIAEAKSNNQVVMIEKPIPEIRDFLDLNLPAPVEEESTSEHVGFQPWWIGSSHKHEQLVGLISN</sequence>
<evidence type="ECO:0000256" key="1">
    <source>
        <dbReference type="PROSITE-ProRule" id="PRU00042"/>
    </source>
</evidence>
<keyword evidence="1" id="KW-0479">Metal-binding</keyword>
<dbReference type="EMBL" id="AB006606">
    <property type="protein sequence ID" value="BAA21928.1"/>
    <property type="molecule type" value="mRNA"/>
</dbReference>